<accession>K1T996</accession>
<dbReference type="EMBL" id="AJWZ01004183">
    <property type="protein sequence ID" value="EKC66148.1"/>
    <property type="molecule type" value="Genomic_DNA"/>
</dbReference>
<dbReference type="InterPro" id="IPR001539">
    <property type="entry name" value="Peptidase_U32"/>
</dbReference>
<name>K1T996_9ZZZZ</name>
<sequence length="132" mass="14041">MKSIELLAPAKDLQAAVAAVDYGADALYIGGARFGARHAAGNSAEEIARAVEYAHQYGVRVHATLNTLLYDGELAEAERQARELIAAGVDALIVQDMALRRMNLPVELHASTQAATRTPEQALFWSAAALPA</sequence>
<dbReference type="PANTHER" id="PTHR30217">
    <property type="entry name" value="PEPTIDASE U32 FAMILY"/>
    <property type="match status" value="1"/>
</dbReference>
<dbReference type="InterPro" id="IPR013785">
    <property type="entry name" value="Aldolase_TIM"/>
</dbReference>
<gene>
    <name evidence="1" type="ORF">OBE_06097</name>
</gene>
<dbReference type="SUPFAM" id="SSF51569">
    <property type="entry name" value="Aldolase"/>
    <property type="match status" value="1"/>
</dbReference>
<dbReference type="AlphaFoldDB" id="K1T996"/>
<protein>
    <submittedName>
        <fullName evidence="1">Peptidase, U32 family</fullName>
    </submittedName>
</protein>
<dbReference type="Pfam" id="PF01136">
    <property type="entry name" value="Peptidase_U32"/>
    <property type="match status" value="1"/>
</dbReference>
<organism evidence="1">
    <name type="scientific">human gut metagenome</name>
    <dbReference type="NCBI Taxonomy" id="408170"/>
    <lineage>
        <taxon>unclassified sequences</taxon>
        <taxon>metagenomes</taxon>
        <taxon>organismal metagenomes</taxon>
    </lineage>
</organism>
<dbReference type="InterPro" id="IPR051454">
    <property type="entry name" value="RNA/ubiquinone_mod_enzymes"/>
</dbReference>
<comment type="caution">
    <text evidence="1">The sequence shown here is derived from an EMBL/GenBank/DDBJ whole genome shotgun (WGS) entry which is preliminary data.</text>
</comment>
<reference evidence="1" key="1">
    <citation type="journal article" date="2013" name="Environ. Microbiol.">
        <title>Microbiota from the distal guts of lean and obese adolescents exhibit partial functional redundancy besides clear differences in community structure.</title>
        <authorList>
            <person name="Ferrer M."/>
            <person name="Ruiz A."/>
            <person name="Lanza F."/>
            <person name="Haange S.B."/>
            <person name="Oberbach A."/>
            <person name="Till H."/>
            <person name="Bargiela R."/>
            <person name="Campoy C."/>
            <person name="Segura M.T."/>
            <person name="Richter M."/>
            <person name="von Bergen M."/>
            <person name="Seifert J."/>
            <person name="Suarez A."/>
        </authorList>
    </citation>
    <scope>NUCLEOTIDE SEQUENCE</scope>
</reference>
<dbReference type="Gene3D" id="3.20.20.70">
    <property type="entry name" value="Aldolase class I"/>
    <property type="match status" value="1"/>
</dbReference>
<evidence type="ECO:0000313" key="1">
    <source>
        <dbReference type="EMBL" id="EKC66148.1"/>
    </source>
</evidence>
<proteinExistence type="predicted"/>
<dbReference type="PANTHER" id="PTHR30217:SF10">
    <property type="entry name" value="23S RRNA 5-HYDROXYCYTIDINE C2501 SYNTHASE"/>
    <property type="match status" value="1"/>
</dbReference>